<dbReference type="Proteomes" id="UP000429232">
    <property type="component" value="Chromosome"/>
</dbReference>
<dbReference type="Pfam" id="PF14129">
    <property type="entry name" value="DUF4296"/>
    <property type="match status" value="1"/>
</dbReference>
<sequence length="141" mass="16086">MTACKNRSTPEGIIPRDRMVDLLVQVHIVDGYMISKSQQPDTLYKYGMAKYMHLFQNFHTDTAQFKRSTVYYANQPELFDQMYDEVTKQLAAKVDSLSKVRAQIAKQDSAKNAQRTKHLADSAAKAQQSKVPLLKKGEMIN</sequence>
<evidence type="ECO:0000313" key="4">
    <source>
        <dbReference type="Proteomes" id="UP000429232"/>
    </source>
</evidence>
<evidence type="ECO:0000256" key="1">
    <source>
        <dbReference type="SAM" id="MobiDB-lite"/>
    </source>
</evidence>
<feature type="domain" description="DUF4296" evidence="2">
    <location>
        <begin position="10"/>
        <end position="94"/>
    </location>
</feature>
<proteinExistence type="predicted"/>
<dbReference type="AlphaFoldDB" id="A0A7T7FDC8"/>
<dbReference type="InterPro" id="IPR025381">
    <property type="entry name" value="DUF4296"/>
</dbReference>
<name>A0A7T7FDC8_9SPHI</name>
<feature type="region of interest" description="Disordered" evidence="1">
    <location>
        <begin position="108"/>
        <end position="128"/>
    </location>
</feature>
<keyword evidence="4" id="KW-1185">Reference proteome</keyword>
<protein>
    <submittedName>
        <fullName evidence="3">DUF4296 domain-containing protein</fullName>
    </submittedName>
</protein>
<dbReference type="RefSeq" id="WP_198173522.1">
    <property type="nucleotide sequence ID" value="NZ_CP066775.1"/>
</dbReference>
<reference evidence="3 4" key="1">
    <citation type="submission" date="2020-12" db="EMBL/GenBank/DDBJ databases">
        <title>HMF7856_wgs.fasta genome submission.</title>
        <authorList>
            <person name="Kang H."/>
            <person name="Kim H."/>
            <person name="Joh K."/>
        </authorList>
    </citation>
    <scope>NUCLEOTIDE SEQUENCE [LARGE SCALE GENOMIC DNA]</scope>
    <source>
        <strain evidence="3 4">HMF7856</strain>
    </source>
</reference>
<dbReference type="EMBL" id="CP066775">
    <property type="protein sequence ID" value="QQL51272.1"/>
    <property type="molecule type" value="Genomic_DNA"/>
</dbReference>
<evidence type="ECO:0000259" key="2">
    <source>
        <dbReference type="Pfam" id="PF14129"/>
    </source>
</evidence>
<organism evidence="3 4">
    <name type="scientific">Mucilaginibacter ginkgonis</name>
    <dbReference type="NCBI Taxonomy" id="2682091"/>
    <lineage>
        <taxon>Bacteria</taxon>
        <taxon>Pseudomonadati</taxon>
        <taxon>Bacteroidota</taxon>
        <taxon>Sphingobacteriia</taxon>
        <taxon>Sphingobacteriales</taxon>
        <taxon>Sphingobacteriaceae</taxon>
        <taxon>Mucilaginibacter</taxon>
    </lineage>
</organism>
<gene>
    <name evidence="3" type="ORF">GO620_007450</name>
</gene>
<dbReference type="KEGG" id="mgik:GO620_007450"/>
<evidence type="ECO:0000313" key="3">
    <source>
        <dbReference type="EMBL" id="QQL51272.1"/>
    </source>
</evidence>
<accession>A0A7T7FDC8</accession>